<evidence type="ECO:0000313" key="2">
    <source>
        <dbReference type="Proteomes" id="UP000886857"/>
    </source>
</evidence>
<name>A0A9D1SVS9_9FIRM</name>
<dbReference type="AlphaFoldDB" id="A0A9D1SVS9"/>
<organism evidence="1 2">
    <name type="scientific">Candidatus Limadaptatus stercoripullorum</name>
    <dbReference type="NCBI Taxonomy" id="2840846"/>
    <lineage>
        <taxon>Bacteria</taxon>
        <taxon>Bacillati</taxon>
        <taxon>Bacillota</taxon>
        <taxon>Clostridia</taxon>
        <taxon>Eubacteriales</taxon>
        <taxon>Candidatus Limadaptatus</taxon>
    </lineage>
</organism>
<gene>
    <name evidence="1" type="ORF">IAC73_03840</name>
</gene>
<protein>
    <submittedName>
        <fullName evidence="1">Uncharacterized protein</fullName>
    </submittedName>
</protein>
<accession>A0A9D1SVS9</accession>
<reference evidence="1" key="2">
    <citation type="journal article" date="2021" name="PeerJ">
        <title>Extensive microbial diversity within the chicken gut microbiome revealed by metagenomics and culture.</title>
        <authorList>
            <person name="Gilroy R."/>
            <person name="Ravi A."/>
            <person name="Getino M."/>
            <person name="Pursley I."/>
            <person name="Horton D.L."/>
            <person name="Alikhan N.F."/>
            <person name="Baker D."/>
            <person name="Gharbi K."/>
            <person name="Hall N."/>
            <person name="Watson M."/>
            <person name="Adriaenssens E.M."/>
            <person name="Foster-Nyarko E."/>
            <person name="Jarju S."/>
            <person name="Secka A."/>
            <person name="Antonio M."/>
            <person name="Oren A."/>
            <person name="Chaudhuri R.R."/>
            <person name="La Ragione R."/>
            <person name="Hildebrand F."/>
            <person name="Pallen M.J."/>
        </authorList>
    </citation>
    <scope>NUCLEOTIDE SEQUENCE</scope>
    <source>
        <strain evidence="1">10406</strain>
    </source>
</reference>
<proteinExistence type="predicted"/>
<reference evidence="1" key="1">
    <citation type="submission" date="2020-10" db="EMBL/GenBank/DDBJ databases">
        <authorList>
            <person name="Gilroy R."/>
        </authorList>
    </citation>
    <scope>NUCLEOTIDE SEQUENCE</scope>
    <source>
        <strain evidence="1">10406</strain>
    </source>
</reference>
<dbReference type="EMBL" id="DVOE01000057">
    <property type="protein sequence ID" value="HIU98957.1"/>
    <property type="molecule type" value="Genomic_DNA"/>
</dbReference>
<sequence>MTTKAKKIVKITAIAVITNLEKWVYFGVKFRLVMNSRSAVYTTGECGGIIAVIGEDKGDITLLSDIH</sequence>
<comment type="caution">
    <text evidence="1">The sequence shown here is derived from an EMBL/GenBank/DDBJ whole genome shotgun (WGS) entry which is preliminary data.</text>
</comment>
<evidence type="ECO:0000313" key="1">
    <source>
        <dbReference type="EMBL" id="HIU98957.1"/>
    </source>
</evidence>
<dbReference type="Proteomes" id="UP000886857">
    <property type="component" value="Unassembled WGS sequence"/>
</dbReference>